<reference evidence="1" key="2">
    <citation type="journal article" date="2022" name="Microbiol. Resour. Announc.">
        <title>Metagenome Sequencing to Explore Phylogenomics of Terrestrial Cyanobacteria.</title>
        <authorList>
            <person name="Ward R.D."/>
            <person name="Stajich J.E."/>
            <person name="Johansen J.R."/>
            <person name="Huntemann M."/>
            <person name="Clum A."/>
            <person name="Foster B."/>
            <person name="Foster B."/>
            <person name="Roux S."/>
            <person name="Palaniappan K."/>
            <person name="Varghese N."/>
            <person name="Mukherjee S."/>
            <person name="Reddy T.B.K."/>
            <person name="Daum C."/>
            <person name="Copeland A."/>
            <person name="Chen I.A."/>
            <person name="Ivanova N.N."/>
            <person name="Kyrpides N.C."/>
            <person name="Shapiro N."/>
            <person name="Eloe-Fadrosh E.A."/>
            <person name="Pietrasiak N."/>
        </authorList>
    </citation>
    <scope>NUCLEOTIDE SEQUENCE</scope>
    <source>
        <strain evidence="1">UHER 2000/2452</strain>
    </source>
</reference>
<comment type="caution">
    <text evidence="1">The sequence shown here is derived from an EMBL/GenBank/DDBJ whole genome shotgun (WGS) entry which is preliminary data.</text>
</comment>
<protein>
    <submittedName>
        <fullName evidence="1">Uncharacterized protein</fullName>
    </submittedName>
</protein>
<organism evidence="1 2">
    <name type="scientific">Drouetiella hepatica Uher 2000/2452</name>
    <dbReference type="NCBI Taxonomy" id="904376"/>
    <lineage>
        <taxon>Bacteria</taxon>
        <taxon>Bacillati</taxon>
        <taxon>Cyanobacteriota</taxon>
        <taxon>Cyanophyceae</taxon>
        <taxon>Oculatellales</taxon>
        <taxon>Oculatellaceae</taxon>
        <taxon>Drouetiella</taxon>
    </lineage>
</organism>
<evidence type="ECO:0000313" key="1">
    <source>
        <dbReference type="EMBL" id="MBW4659141.1"/>
    </source>
</evidence>
<dbReference type="AlphaFoldDB" id="A0A951QAF4"/>
<proteinExistence type="predicted"/>
<name>A0A951QAF4_9CYAN</name>
<accession>A0A951QAF4</accession>
<dbReference type="EMBL" id="JAHHHD010000009">
    <property type="protein sequence ID" value="MBW4659141.1"/>
    <property type="molecule type" value="Genomic_DNA"/>
</dbReference>
<gene>
    <name evidence="1" type="ORF">KME15_10735</name>
</gene>
<sequence>MNARCKSQIFNTLFWIAAEILLNVTGLDNLADYSEFIFKNPSKTEAHLAMVTRSPLQNSYSSPFLAS</sequence>
<dbReference type="Proteomes" id="UP000757435">
    <property type="component" value="Unassembled WGS sequence"/>
</dbReference>
<evidence type="ECO:0000313" key="2">
    <source>
        <dbReference type="Proteomes" id="UP000757435"/>
    </source>
</evidence>
<reference evidence="1" key="1">
    <citation type="submission" date="2021-05" db="EMBL/GenBank/DDBJ databases">
        <authorList>
            <person name="Pietrasiak N."/>
            <person name="Ward R."/>
            <person name="Stajich J.E."/>
            <person name="Kurbessoian T."/>
        </authorList>
    </citation>
    <scope>NUCLEOTIDE SEQUENCE</scope>
    <source>
        <strain evidence="1">UHER 2000/2452</strain>
    </source>
</reference>